<keyword evidence="7" id="KW-1185">Reference proteome</keyword>
<evidence type="ECO:0000256" key="3">
    <source>
        <dbReference type="ARBA" id="ARBA00023004"/>
    </source>
</evidence>
<comment type="caution">
    <text evidence="6">The sequence shown here is derived from an EMBL/GenBank/DDBJ whole genome shotgun (WGS) entry which is preliminary data.</text>
</comment>
<dbReference type="PANTHER" id="PTHR11228">
    <property type="entry name" value="RADICAL SAM DOMAIN PROTEIN"/>
    <property type="match status" value="1"/>
</dbReference>
<dbReference type="PROSITE" id="PS51918">
    <property type="entry name" value="RADICAL_SAM"/>
    <property type="match status" value="1"/>
</dbReference>
<reference evidence="6 7" key="1">
    <citation type="submission" date="2020-09" db="EMBL/GenBank/DDBJ databases">
        <title>Parvimonas S3374 sp. nov.</title>
        <authorList>
            <person name="Buhl M."/>
        </authorList>
    </citation>
    <scope>NUCLEOTIDE SEQUENCE [LARGE SCALE GENOMIC DNA]</scope>
    <source>
        <strain evidence="6 7">S3374</strain>
    </source>
</reference>
<evidence type="ECO:0000313" key="7">
    <source>
        <dbReference type="Proteomes" id="UP000823123"/>
    </source>
</evidence>
<keyword evidence="4" id="KW-0411">Iron-sulfur</keyword>
<feature type="domain" description="Radical SAM core" evidence="5">
    <location>
        <begin position="2"/>
        <end position="207"/>
    </location>
</feature>
<dbReference type="InterPro" id="IPR013785">
    <property type="entry name" value="Aldolase_TIM"/>
</dbReference>
<dbReference type="InterPro" id="IPR007197">
    <property type="entry name" value="rSAM"/>
</dbReference>
<keyword evidence="2" id="KW-0479">Metal-binding</keyword>
<organism evidence="6 7">
    <name type="scientific">Parvimonas parva</name>
    <dbReference type="NCBI Taxonomy" id="2769485"/>
    <lineage>
        <taxon>Bacteria</taxon>
        <taxon>Bacillati</taxon>
        <taxon>Bacillota</taxon>
        <taxon>Tissierellia</taxon>
        <taxon>Tissierellales</taxon>
        <taxon>Peptoniphilaceae</taxon>
        <taxon>Parvimonas</taxon>
    </lineage>
</organism>
<dbReference type="InterPro" id="IPR050377">
    <property type="entry name" value="Radical_SAM_PqqE_MftC-like"/>
</dbReference>
<dbReference type="RefSeq" id="WP_201274995.1">
    <property type="nucleotide sequence ID" value="NZ_JACVDA010000002.1"/>
</dbReference>
<evidence type="ECO:0000256" key="2">
    <source>
        <dbReference type="ARBA" id="ARBA00022723"/>
    </source>
</evidence>
<dbReference type="SUPFAM" id="SSF102114">
    <property type="entry name" value="Radical SAM enzymes"/>
    <property type="match status" value="1"/>
</dbReference>
<proteinExistence type="predicted"/>
<evidence type="ECO:0000256" key="1">
    <source>
        <dbReference type="ARBA" id="ARBA00022691"/>
    </source>
</evidence>
<name>A0ABS1C730_9FIRM</name>
<dbReference type="SFLD" id="SFLDS00029">
    <property type="entry name" value="Radical_SAM"/>
    <property type="match status" value="1"/>
</dbReference>
<dbReference type="CDD" id="cd01335">
    <property type="entry name" value="Radical_SAM"/>
    <property type="match status" value="1"/>
</dbReference>
<evidence type="ECO:0000313" key="6">
    <source>
        <dbReference type="EMBL" id="MBK1467907.1"/>
    </source>
</evidence>
<accession>A0ABS1C730</accession>
<keyword evidence="3" id="KW-0408">Iron</keyword>
<keyword evidence="1" id="KW-0949">S-adenosyl-L-methionine</keyword>
<dbReference type="Gene3D" id="3.20.20.70">
    <property type="entry name" value="Aldolase class I"/>
    <property type="match status" value="1"/>
</dbReference>
<dbReference type="SFLD" id="SFLDG01067">
    <property type="entry name" value="SPASM/twitch_domain_containing"/>
    <property type="match status" value="1"/>
</dbReference>
<dbReference type="Proteomes" id="UP000823123">
    <property type="component" value="Unassembled WGS sequence"/>
</dbReference>
<dbReference type="EMBL" id="JACVDA010000002">
    <property type="protein sequence ID" value="MBK1467907.1"/>
    <property type="molecule type" value="Genomic_DNA"/>
</dbReference>
<dbReference type="InterPro" id="IPR058240">
    <property type="entry name" value="rSAM_sf"/>
</dbReference>
<protein>
    <submittedName>
        <fullName evidence="6">Radical SAM protein</fullName>
    </submittedName>
</protein>
<gene>
    <name evidence="6" type="ORF">IBJ83_01055</name>
</gene>
<evidence type="ECO:0000259" key="5">
    <source>
        <dbReference type="PROSITE" id="PS51918"/>
    </source>
</evidence>
<dbReference type="PANTHER" id="PTHR11228:SF7">
    <property type="entry name" value="PQQA PEPTIDE CYCLASE"/>
    <property type="match status" value="1"/>
</dbReference>
<dbReference type="Pfam" id="PF04055">
    <property type="entry name" value="Radical_SAM"/>
    <property type="match status" value="1"/>
</dbReference>
<sequence>MIKKINTLLLDVTYNCNFRCKHCYNSKNLSEDSDLNVNKIKSIIKKFNIDHLHLLGGEPLLHKNINRLIDENKDVYFSINTNGSLIKKFIEKGYFRDNIKEWVISIDGFSQITNDSVRGSGTFDIVEENLNYLLKFKKNNFLDFKVTLATVITPENSCELKKLNFVNIFSVDNYLFSTIMNFNLENNIYNKLDFNYYMNYCEFLNKLMSSNIMNYVIDTTPLILYIYGKNINEDICNPNNLIFYSDNRGNIFSCGPEKYYIKTNKKIKNICKSCKFYYLCSKCKLGLYLDRSEYCRNMMIFLTNRFKEIILTKNIILKSIDNTVYLICLSKNVKYKFDKKIFNSIFTYNDNKIYISSIDKPSILIEYFKFFLATGEYVL</sequence>
<evidence type="ECO:0000256" key="4">
    <source>
        <dbReference type="ARBA" id="ARBA00023014"/>
    </source>
</evidence>